<feature type="region of interest" description="Disordered" evidence="1">
    <location>
        <begin position="1"/>
        <end position="27"/>
    </location>
</feature>
<feature type="compositionally biased region" description="Polar residues" evidence="1">
    <location>
        <begin position="1"/>
        <end position="24"/>
    </location>
</feature>
<name>A0A1H8PZF4_9EURY</name>
<dbReference type="RefSeq" id="WP_092661165.1">
    <property type="nucleotide sequence ID" value="NZ_FOCX01000013.1"/>
</dbReference>
<dbReference type="Proteomes" id="UP000198775">
    <property type="component" value="Unassembled WGS sequence"/>
</dbReference>
<evidence type="ECO:0000313" key="2">
    <source>
        <dbReference type="EMBL" id="SEO47047.1"/>
    </source>
</evidence>
<reference evidence="3" key="1">
    <citation type="submission" date="2016-10" db="EMBL/GenBank/DDBJ databases">
        <authorList>
            <person name="Varghese N."/>
            <person name="Submissions S."/>
        </authorList>
    </citation>
    <scope>NUCLEOTIDE SEQUENCE [LARGE SCALE GENOMIC DNA]</scope>
    <source>
        <strain evidence="3">IBRC-M 10043</strain>
    </source>
</reference>
<organism evidence="2 3">
    <name type="scientific">Halorientalis persicus</name>
    <dbReference type="NCBI Taxonomy" id="1367881"/>
    <lineage>
        <taxon>Archaea</taxon>
        <taxon>Methanobacteriati</taxon>
        <taxon>Methanobacteriota</taxon>
        <taxon>Stenosarchaea group</taxon>
        <taxon>Halobacteria</taxon>
        <taxon>Halobacteriales</taxon>
        <taxon>Haloarculaceae</taxon>
        <taxon>Halorientalis</taxon>
    </lineage>
</organism>
<gene>
    <name evidence="2" type="ORF">SAMN05216388_10134</name>
</gene>
<dbReference type="OrthoDB" id="243276at2157"/>
<accession>A0A1H8PZF4</accession>
<evidence type="ECO:0000313" key="3">
    <source>
        <dbReference type="Proteomes" id="UP000198775"/>
    </source>
</evidence>
<keyword evidence="3" id="KW-1185">Reference proteome</keyword>
<dbReference type="AlphaFoldDB" id="A0A1H8PZF4"/>
<proteinExistence type="predicted"/>
<dbReference type="EMBL" id="FOCX01000013">
    <property type="protein sequence ID" value="SEO47047.1"/>
    <property type="molecule type" value="Genomic_DNA"/>
</dbReference>
<sequence length="191" mass="20739">MSSEASDSSTDTPAQQSESTTVEPTLTVVATGPATFTRQVSGDDEATILAEHDTVELSIERELQSADDFETVIDPMFDGNGPTVCKLRVIEDLIYDHAMDGYERAGGRDDWSIEISGTTADWKQMGLDLVPDLHRRSTDEGAAVRRLWNLAADGVTNDGAVLAALDLVDQHDIDTRREKLTDLLTDVGDGK</sequence>
<protein>
    <submittedName>
        <fullName evidence="2">Uncharacterized protein</fullName>
    </submittedName>
</protein>
<evidence type="ECO:0000256" key="1">
    <source>
        <dbReference type="SAM" id="MobiDB-lite"/>
    </source>
</evidence>